<dbReference type="Pfam" id="PF02682">
    <property type="entry name" value="CT_C_D"/>
    <property type="match status" value="1"/>
</dbReference>
<evidence type="ECO:0000256" key="2">
    <source>
        <dbReference type="ARBA" id="ARBA00022801"/>
    </source>
</evidence>
<evidence type="ECO:0000313" key="5">
    <source>
        <dbReference type="EMBL" id="GAA4811234.1"/>
    </source>
</evidence>
<protein>
    <submittedName>
        <fullName evidence="5">5-oxoprolinase subunit PxpB</fullName>
    </submittedName>
</protein>
<accession>A0ABP9CIK7</accession>
<keyword evidence="2" id="KW-0378">Hydrolase</keyword>
<evidence type="ECO:0000256" key="1">
    <source>
        <dbReference type="ARBA" id="ARBA00022741"/>
    </source>
</evidence>
<evidence type="ECO:0000313" key="6">
    <source>
        <dbReference type="Proteomes" id="UP001501433"/>
    </source>
</evidence>
<dbReference type="Gene3D" id="2.40.100.10">
    <property type="entry name" value="Cyclophilin-like"/>
    <property type="match status" value="1"/>
</dbReference>
<dbReference type="InterPro" id="IPR003833">
    <property type="entry name" value="CT_C_D"/>
</dbReference>
<dbReference type="RefSeq" id="WP_345276631.1">
    <property type="nucleotide sequence ID" value="NZ_BAABJW010000002.1"/>
</dbReference>
<dbReference type="EMBL" id="BAABJW010000002">
    <property type="protein sequence ID" value="GAA4811234.1"/>
    <property type="molecule type" value="Genomic_DNA"/>
</dbReference>
<sequence length="243" mass="27743">MAFELTYKPFGERAILVEWPQEINELILADIIHFKQKIKKSKLKLLVELKSSYNSLLIIYSNSIKNLEHEIVIIDKIYGSEKISAKNESKLWKIPVCYDTDFALDLEFISKEKKLSKKEIIKRHSQPIYTVYFIGFLPGFLYLGGLDKSLEIPRKSSPRLHIEKGAVAIGGNQTGVYPNTSPGGWNVIGNSPLNFFDASNVNPCFAQAGDRIKFYPVSLKEYQDIKTLVDANVYQMESEVYHD</sequence>
<dbReference type="SUPFAM" id="SSF50891">
    <property type="entry name" value="Cyclophilin-like"/>
    <property type="match status" value="1"/>
</dbReference>
<dbReference type="PANTHER" id="PTHR34698">
    <property type="entry name" value="5-OXOPROLINASE SUBUNIT B"/>
    <property type="match status" value="1"/>
</dbReference>
<dbReference type="NCBIfam" id="TIGR00370">
    <property type="entry name" value="5-oxoprolinase subunit PxpB"/>
    <property type="match status" value="1"/>
</dbReference>
<gene>
    <name evidence="5" type="primary">pxpB</name>
    <name evidence="5" type="ORF">GCM10023330_18090</name>
</gene>
<comment type="caution">
    <text evidence="5">The sequence shown here is derived from an EMBL/GenBank/DDBJ whole genome shotgun (WGS) entry which is preliminary data.</text>
</comment>
<evidence type="ECO:0000259" key="4">
    <source>
        <dbReference type="SMART" id="SM00796"/>
    </source>
</evidence>
<keyword evidence="1" id="KW-0547">Nucleotide-binding</keyword>
<name>A0ABP9CIK7_9FLAO</name>
<dbReference type="InterPro" id="IPR010016">
    <property type="entry name" value="PxpB"/>
</dbReference>
<keyword evidence="6" id="KW-1185">Reference proteome</keyword>
<keyword evidence="3" id="KW-0067">ATP-binding</keyword>
<proteinExistence type="predicted"/>
<dbReference type="SUPFAM" id="SSF160467">
    <property type="entry name" value="PH0987 N-terminal domain-like"/>
    <property type="match status" value="1"/>
</dbReference>
<dbReference type="InterPro" id="IPR029000">
    <property type="entry name" value="Cyclophilin-like_dom_sf"/>
</dbReference>
<organism evidence="5 6">
    <name type="scientific">Litoribaculum gwangyangense</name>
    <dbReference type="NCBI Taxonomy" id="1130722"/>
    <lineage>
        <taxon>Bacteria</taxon>
        <taxon>Pseudomonadati</taxon>
        <taxon>Bacteroidota</taxon>
        <taxon>Flavobacteriia</taxon>
        <taxon>Flavobacteriales</taxon>
        <taxon>Flavobacteriaceae</taxon>
        <taxon>Litoribaculum</taxon>
    </lineage>
</organism>
<dbReference type="PANTHER" id="PTHR34698:SF2">
    <property type="entry name" value="5-OXOPROLINASE SUBUNIT B"/>
    <property type="match status" value="1"/>
</dbReference>
<dbReference type="SMART" id="SM00796">
    <property type="entry name" value="AHS1"/>
    <property type="match status" value="1"/>
</dbReference>
<dbReference type="Proteomes" id="UP001501433">
    <property type="component" value="Unassembled WGS sequence"/>
</dbReference>
<feature type="domain" description="Carboxyltransferase" evidence="4">
    <location>
        <begin position="5"/>
        <end position="206"/>
    </location>
</feature>
<dbReference type="Gene3D" id="3.30.1360.40">
    <property type="match status" value="1"/>
</dbReference>
<evidence type="ECO:0000256" key="3">
    <source>
        <dbReference type="ARBA" id="ARBA00022840"/>
    </source>
</evidence>
<reference evidence="6" key="1">
    <citation type="journal article" date="2019" name="Int. J. Syst. Evol. Microbiol.">
        <title>The Global Catalogue of Microorganisms (GCM) 10K type strain sequencing project: providing services to taxonomists for standard genome sequencing and annotation.</title>
        <authorList>
            <consortium name="The Broad Institute Genomics Platform"/>
            <consortium name="The Broad Institute Genome Sequencing Center for Infectious Disease"/>
            <person name="Wu L."/>
            <person name="Ma J."/>
        </authorList>
    </citation>
    <scope>NUCLEOTIDE SEQUENCE [LARGE SCALE GENOMIC DNA]</scope>
    <source>
        <strain evidence="6">JCM 18325</strain>
    </source>
</reference>